<feature type="compositionally biased region" description="Polar residues" evidence="1">
    <location>
        <begin position="1"/>
        <end position="19"/>
    </location>
</feature>
<proteinExistence type="predicted"/>
<feature type="region of interest" description="Disordered" evidence="1">
    <location>
        <begin position="1"/>
        <end position="57"/>
    </location>
</feature>
<dbReference type="EMBL" id="JARKIE010000193">
    <property type="protein sequence ID" value="KAJ7668838.1"/>
    <property type="molecule type" value="Genomic_DNA"/>
</dbReference>
<name>A0AAD7CXV2_MYCRO</name>
<dbReference type="AlphaFoldDB" id="A0AAD7CXV2"/>
<accession>A0AAD7CXV2</accession>
<evidence type="ECO:0000313" key="3">
    <source>
        <dbReference type="Proteomes" id="UP001221757"/>
    </source>
</evidence>
<evidence type="ECO:0000313" key="2">
    <source>
        <dbReference type="EMBL" id="KAJ7668838.1"/>
    </source>
</evidence>
<organism evidence="2 3">
    <name type="scientific">Mycena rosella</name>
    <name type="common">Pink bonnet</name>
    <name type="synonym">Agaricus rosellus</name>
    <dbReference type="NCBI Taxonomy" id="1033263"/>
    <lineage>
        <taxon>Eukaryota</taxon>
        <taxon>Fungi</taxon>
        <taxon>Dikarya</taxon>
        <taxon>Basidiomycota</taxon>
        <taxon>Agaricomycotina</taxon>
        <taxon>Agaricomycetes</taxon>
        <taxon>Agaricomycetidae</taxon>
        <taxon>Agaricales</taxon>
        <taxon>Marasmiineae</taxon>
        <taxon>Mycenaceae</taxon>
        <taxon>Mycena</taxon>
    </lineage>
</organism>
<sequence>MTAKSVQSASPSRRASSLTRVHAHPTRERRPMPRAPTFVVRPVHAPGPSKEEPRAPPMVRVVSPWCLG</sequence>
<evidence type="ECO:0000256" key="1">
    <source>
        <dbReference type="SAM" id="MobiDB-lite"/>
    </source>
</evidence>
<dbReference type="Proteomes" id="UP001221757">
    <property type="component" value="Unassembled WGS sequence"/>
</dbReference>
<reference evidence="2" key="1">
    <citation type="submission" date="2023-03" db="EMBL/GenBank/DDBJ databases">
        <title>Massive genome expansion in bonnet fungi (Mycena s.s.) driven by repeated elements and novel gene families across ecological guilds.</title>
        <authorList>
            <consortium name="Lawrence Berkeley National Laboratory"/>
            <person name="Harder C.B."/>
            <person name="Miyauchi S."/>
            <person name="Viragh M."/>
            <person name="Kuo A."/>
            <person name="Thoen E."/>
            <person name="Andreopoulos B."/>
            <person name="Lu D."/>
            <person name="Skrede I."/>
            <person name="Drula E."/>
            <person name="Henrissat B."/>
            <person name="Morin E."/>
            <person name="Kohler A."/>
            <person name="Barry K."/>
            <person name="LaButti K."/>
            <person name="Morin E."/>
            <person name="Salamov A."/>
            <person name="Lipzen A."/>
            <person name="Mereny Z."/>
            <person name="Hegedus B."/>
            <person name="Baldrian P."/>
            <person name="Stursova M."/>
            <person name="Weitz H."/>
            <person name="Taylor A."/>
            <person name="Grigoriev I.V."/>
            <person name="Nagy L.G."/>
            <person name="Martin F."/>
            <person name="Kauserud H."/>
        </authorList>
    </citation>
    <scope>NUCLEOTIDE SEQUENCE</scope>
    <source>
        <strain evidence="2">CBHHK067</strain>
    </source>
</reference>
<gene>
    <name evidence="2" type="ORF">B0H17DRAFT_1087522</name>
</gene>
<protein>
    <submittedName>
        <fullName evidence="2">Uncharacterized protein</fullName>
    </submittedName>
</protein>
<comment type="caution">
    <text evidence="2">The sequence shown here is derived from an EMBL/GenBank/DDBJ whole genome shotgun (WGS) entry which is preliminary data.</text>
</comment>
<keyword evidence="3" id="KW-1185">Reference proteome</keyword>